<protein>
    <submittedName>
        <fullName evidence="2">Uncharacterized protein</fullName>
    </submittedName>
</protein>
<organism evidence="1 2">
    <name type="scientific">Coffea arabica</name>
    <name type="common">Arabian coffee</name>
    <dbReference type="NCBI Taxonomy" id="13443"/>
    <lineage>
        <taxon>Eukaryota</taxon>
        <taxon>Viridiplantae</taxon>
        <taxon>Streptophyta</taxon>
        <taxon>Embryophyta</taxon>
        <taxon>Tracheophyta</taxon>
        <taxon>Spermatophyta</taxon>
        <taxon>Magnoliopsida</taxon>
        <taxon>eudicotyledons</taxon>
        <taxon>Gunneridae</taxon>
        <taxon>Pentapetalae</taxon>
        <taxon>asterids</taxon>
        <taxon>lamiids</taxon>
        <taxon>Gentianales</taxon>
        <taxon>Rubiaceae</taxon>
        <taxon>Ixoroideae</taxon>
        <taxon>Gardenieae complex</taxon>
        <taxon>Bertiereae - Coffeeae clade</taxon>
        <taxon>Coffeeae</taxon>
        <taxon>Coffea</taxon>
    </lineage>
</organism>
<dbReference type="AlphaFoldDB" id="A0A6P6V3C3"/>
<dbReference type="Proteomes" id="UP001652660">
    <property type="component" value="Chromosome 11c"/>
</dbReference>
<reference evidence="1" key="1">
    <citation type="journal article" date="2025" name="Foods">
        <title>Unveiling the Microbial Signatures of Arabica Coffee Cherries: Insights into Ripeness Specific Diversity, Functional Traits, and Implications for Quality and Safety.</title>
        <authorList>
            <consortium name="RefSeq"/>
            <person name="Tenea G.N."/>
            <person name="Cifuentes V."/>
            <person name="Reyes P."/>
            <person name="Cevallos-Vallejos M."/>
        </authorList>
    </citation>
    <scope>NUCLEOTIDE SEQUENCE [LARGE SCALE GENOMIC DNA]</scope>
</reference>
<evidence type="ECO:0000313" key="1">
    <source>
        <dbReference type="Proteomes" id="UP001652660"/>
    </source>
</evidence>
<keyword evidence="1" id="KW-1185">Reference proteome</keyword>
<dbReference type="GeneID" id="113717104"/>
<dbReference type="OrthoDB" id="1938246at2759"/>
<dbReference type="PANTHER" id="PTHR33116:SF86">
    <property type="entry name" value="REVERSE TRANSCRIPTASE DOMAIN-CONTAINING PROTEIN"/>
    <property type="match status" value="1"/>
</dbReference>
<dbReference type="PANTHER" id="PTHR33116">
    <property type="entry name" value="REVERSE TRANSCRIPTASE ZINC-BINDING DOMAIN-CONTAINING PROTEIN-RELATED-RELATED"/>
    <property type="match status" value="1"/>
</dbReference>
<reference evidence="2" key="2">
    <citation type="submission" date="2025-08" db="UniProtKB">
        <authorList>
            <consortium name="RefSeq"/>
        </authorList>
    </citation>
    <scope>IDENTIFICATION</scope>
    <source>
        <tissue evidence="2">Leaves</tissue>
    </source>
</reference>
<sequence>MVITKTKEQIFGFIRDKCQKTILNWRNTQLSQAGKEVLLKAVTMAMPTYAMSCFKLPVRLCKDINSLMARFWWGEEKGKTKMHWVSWKKMTTEKKAGGLGFKDLQSFNKALLGKQIWRLLTCPNLLLSKVLRARYYPKTTLLSCEVKGNASWIWKSLMSAREEVQRGARKQIGNGKSTRIWEDAWMLEGKGGKIESTKPPGCKVTKVSELISSFRWKSALIFRLFSSQEAGHILKTPISLTGRPDCYFWTHSKNETYTIRKARMIWKMAPLQWDGLHEFTNDFRKWWSILMEVKARKEGREHITLIVDILWQIWKARNAVEFEDKERHPMKVITKAVMEWEEYLKSQQAEQQVSISETDTANAQEEIVGEDANTLIICVHVGQHFEGQNMGIGIMAENSMHHICAVWMMKERSMGSPVLDNLVAIQLALCKLKERGCRNIKLQTPSNQVSKLINCQVPGNMRLAGHVQYIKDLSLMFRTCSFDIQSGNNRMNSLSHKLSKQAMHLHFDEEVFDPQCLSTLL</sequence>
<name>A0A6P6V3C3_COFAR</name>
<gene>
    <name evidence="2" type="primary">LOC113717104</name>
</gene>
<proteinExistence type="predicted"/>
<dbReference type="RefSeq" id="XP_027097559.1">
    <property type="nucleotide sequence ID" value="XM_027241758.1"/>
</dbReference>
<accession>A0A6P6V3C3</accession>
<evidence type="ECO:0000313" key="2">
    <source>
        <dbReference type="RefSeq" id="XP_027097559.1"/>
    </source>
</evidence>